<evidence type="ECO:0000256" key="8">
    <source>
        <dbReference type="ARBA" id="ARBA00025704"/>
    </source>
</evidence>
<dbReference type="InterPro" id="IPR029057">
    <property type="entry name" value="PRTase-like"/>
</dbReference>
<proteinExistence type="inferred from homology"/>
<feature type="domain" description="Phosphoribosyltransferase" evidence="9">
    <location>
        <begin position="55"/>
        <end position="171"/>
    </location>
</feature>
<keyword evidence="5 10" id="KW-0328">Glycosyltransferase</keyword>
<evidence type="ECO:0000256" key="4">
    <source>
        <dbReference type="ARBA" id="ARBA00022490"/>
    </source>
</evidence>
<comment type="subunit">
    <text evidence="3">Homodimer.</text>
</comment>
<dbReference type="InterPro" id="IPR050120">
    <property type="entry name" value="Adenine_PRTase"/>
</dbReference>
<dbReference type="GO" id="GO:0003999">
    <property type="term" value="F:adenine phosphoribosyltransferase activity"/>
    <property type="evidence" value="ECO:0007669"/>
    <property type="project" value="TreeGrafter"/>
</dbReference>
<dbReference type="PANTHER" id="PTHR11776">
    <property type="entry name" value="ADENINE PHOSPHORIBOSYLTRANSFERASE"/>
    <property type="match status" value="1"/>
</dbReference>
<dbReference type="CDD" id="cd06223">
    <property type="entry name" value="PRTases_typeI"/>
    <property type="match status" value="1"/>
</dbReference>
<keyword evidence="11" id="KW-1185">Reference proteome</keyword>
<evidence type="ECO:0000259" key="9">
    <source>
        <dbReference type="Pfam" id="PF00156"/>
    </source>
</evidence>
<name>A0A401YW87_9ACTN</name>
<dbReference type="PANTHER" id="PTHR11776:SF7">
    <property type="entry name" value="PHOSPHORIBOSYLTRANSFERASE DOMAIN-CONTAINING PROTEIN"/>
    <property type="match status" value="1"/>
</dbReference>
<evidence type="ECO:0000256" key="7">
    <source>
        <dbReference type="ARBA" id="ARBA00022726"/>
    </source>
</evidence>
<dbReference type="InterPro" id="IPR000836">
    <property type="entry name" value="PRTase_dom"/>
</dbReference>
<reference evidence="10 11" key="1">
    <citation type="submission" date="2018-12" db="EMBL/GenBank/DDBJ databases">
        <title>Draft genome sequence of Embleya hyalina NBRC 13850T.</title>
        <authorList>
            <person name="Komaki H."/>
            <person name="Hosoyama A."/>
            <person name="Kimura A."/>
            <person name="Ichikawa N."/>
            <person name="Tamura T."/>
        </authorList>
    </citation>
    <scope>NUCLEOTIDE SEQUENCE [LARGE SCALE GENOMIC DNA]</scope>
    <source>
        <strain evidence="10 11">NBRC 13850</strain>
    </source>
</reference>
<comment type="subcellular location">
    <subcellularLocation>
        <location evidence="1">Cytoplasm</location>
    </subcellularLocation>
</comment>
<gene>
    <name evidence="10" type="primary">apt_1</name>
    <name evidence="10" type="ORF">EHYA_06550</name>
</gene>
<dbReference type="SUPFAM" id="SSF53271">
    <property type="entry name" value="PRTase-like"/>
    <property type="match status" value="1"/>
</dbReference>
<keyword evidence="6 10" id="KW-0808">Transferase</keyword>
<accession>A0A401YW87</accession>
<evidence type="ECO:0000256" key="1">
    <source>
        <dbReference type="ARBA" id="ARBA00004496"/>
    </source>
</evidence>
<evidence type="ECO:0000256" key="2">
    <source>
        <dbReference type="ARBA" id="ARBA00008391"/>
    </source>
</evidence>
<evidence type="ECO:0000256" key="5">
    <source>
        <dbReference type="ARBA" id="ARBA00022676"/>
    </source>
</evidence>
<comment type="caution">
    <text evidence="10">The sequence shown here is derived from an EMBL/GenBank/DDBJ whole genome shotgun (WGS) entry which is preliminary data.</text>
</comment>
<sequence>MTSRQGSLGAVARRLADAFTWRETSWGTFADASEWWHDPELLAMLGPGLGALHADARPTLIVGIETRGLVLGPITALHLGVGFVEIRKDRRIVGEHRGPAADPMLRAATPPEYQDGGLTLVVPGRLFRPGDRVLLVDEWIETGAQASAVRRMVTEAGAEWIGAAVVVDACAPHVRARLDVRGLLTEDDLPA</sequence>
<dbReference type="Pfam" id="PF00156">
    <property type="entry name" value="Pribosyltran"/>
    <property type="match status" value="1"/>
</dbReference>
<dbReference type="EMBL" id="BIFH01000029">
    <property type="protein sequence ID" value="GCD98839.1"/>
    <property type="molecule type" value="Genomic_DNA"/>
</dbReference>
<dbReference type="GO" id="GO:0006166">
    <property type="term" value="P:purine ribonucleoside salvage"/>
    <property type="evidence" value="ECO:0007669"/>
    <property type="project" value="UniProtKB-KW"/>
</dbReference>
<comment type="similarity">
    <text evidence="2">Belongs to the purine/pyrimidine phosphoribosyltransferase family.</text>
</comment>
<dbReference type="RefSeq" id="WP_218043122.1">
    <property type="nucleotide sequence ID" value="NZ_BIFH01000029.1"/>
</dbReference>
<evidence type="ECO:0000256" key="3">
    <source>
        <dbReference type="ARBA" id="ARBA00011738"/>
    </source>
</evidence>
<evidence type="ECO:0000256" key="6">
    <source>
        <dbReference type="ARBA" id="ARBA00022679"/>
    </source>
</evidence>
<evidence type="ECO:0000313" key="11">
    <source>
        <dbReference type="Proteomes" id="UP000286931"/>
    </source>
</evidence>
<organism evidence="10 11">
    <name type="scientific">Embleya hyalina</name>
    <dbReference type="NCBI Taxonomy" id="516124"/>
    <lineage>
        <taxon>Bacteria</taxon>
        <taxon>Bacillati</taxon>
        <taxon>Actinomycetota</taxon>
        <taxon>Actinomycetes</taxon>
        <taxon>Kitasatosporales</taxon>
        <taxon>Streptomycetaceae</taxon>
        <taxon>Embleya</taxon>
    </lineage>
</organism>
<dbReference type="GO" id="GO:0005737">
    <property type="term" value="C:cytoplasm"/>
    <property type="evidence" value="ECO:0007669"/>
    <property type="project" value="UniProtKB-SubCell"/>
</dbReference>
<dbReference type="Proteomes" id="UP000286931">
    <property type="component" value="Unassembled WGS sequence"/>
</dbReference>
<keyword evidence="7" id="KW-0660">Purine salvage</keyword>
<evidence type="ECO:0000313" key="10">
    <source>
        <dbReference type="EMBL" id="GCD98839.1"/>
    </source>
</evidence>
<keyword evidence="4" id="KW-0963">Cytoplasm</keyword>
<dbReference type="Gene3D" id="3.40.50.2020">
    <property type="match status" value="1"/>
</dbReference>
<protein>
    <submittedName>
        <fullName evidence="10">Adenine phosphoribosyltransferase</fullName>
    </submittedName>
</protein>
<comment type="pathway">
    <text evidence="8">Purine metabolism.</text>
</comment>
<dbReference type="AlphaFoldDB" id="A0A401YW87"/>